<dbReference type="PANTHER" id="PTHR46347">
    <property type="entry name" value="RING/FYVE/PHD ZINC FINGER SUPERFAMILY PROTEIN"/>
    <property type="match status" value="1"/>
</dbReference>
<evidence type="ECO:0000256" key="2">
    <source>
        <dbReference type="ARBA" id="ARBA00022771"/>
    </source>
</evidence>
<accession>A0A1R2BK42</accession>
<proteinExistence type="predicted"/>
<keyword evidence="1" id="KW-0479">Metal-binding</keyword>
<name>A0A1R2BK42_9CILI</name>
<evidence type="ECO:0000313" key="6">
    <source>
        <dbReference type="EMBL" id="OMJ77126.1"/>
    </source>
</evidence>
<feature type="transmembrane region" description="Helical" evidence="4">
    <location>
        <begin position="81"/>
        <end position="103"/>
    </location>
</feature>
<keyword evidence="4" id="KW-0472">Membrane</keyword>
<keyword evidence="4" id="KW-1133">Transmembrane helix</keyword>
<gene>
    <name evidence="6" type="ORF">SteCoe_23352</name>
</gene>
<dbReference type="CDD" id="cd16495">
    <property type="entry name" value="RING_CH-C4HC3_MARCH"/>
    <property type="match status" value="1"/>
</dbReference>
<dbReference type="EMBL" id="MPUH01000592">
    <property type="protein sequence ID" value="OMJ77126.1"/>
    <property type="molecule type" value="Genomic_DNA"/>
</dbReference>
<comment type="caution">
    <text evidence="6">The sequence shown here is derived from an EMBL/GenBank/DDBJ whole genome shotgun (WGS) entry which is preliminary data.</text>
</comment>
<dbReference type="Proteomes" id="UP000187209">
    <property type="component" value="Unassembled WGS sequence"/>
</dbReference>
<evidence type="ECO:0000313" key="7">
    <source>
        <dbReference type="Proteomes" id="UP000187209"/>
    </source>
</evidence>
<evidence type="ECO:0000259" key="5">
    <source>
        <dbReference type="PROSITE" id="PS51292"/>
    </source>
</evidence>
<evidence type="ECO:0000256" key="1">
    <source>
        <dbReference type="ARBA" id="ARBA00022723"/>
    </source>
</evidence>
<dbReference type="PROSITE" id="PS51292">
    <property type="entry name" value="ZF_RING_CH"/>
    <property type="match status" value="1"/>
</dbReference>
<dbReference type="InterPro" id="IPR011016">
    <property type="entry name" value="Znf_RING-CH"/>
</dbReference>
<dbReference type="SMART" id="SM00744">
    <property type="entry name" value="RINGv"/>
    <property type="match status" value="1"/>
</dbReference>
<sequence length="295" mass="33179">MEQCRFCLEQEDPKKLISPCNCTGSQKYIHQVCLNKWQETMMKNVFTYPETFSLSQVSKCGVCKSKYIAKPYSKYWKWIKFFTPFMSIVQQYSYSIILFLIILALFSGLILITFLTNLLCILIICVAICYWKGIRPRIFATIDGIRLGFIRVGNPVAEIMSGMIISATSAITQGIFVNSRILITNYSPETGAVGFILNRRVRIVYLGIEGNLVYGIGGPVSPNSQHIIHNMDNLPQSARVADGIYIGGVLNQINHEAKCMHFLGYSGWAPYQLDGEIRAGVWQIVGVATPDDVFI</sequence>
<dbReference type="SUPFAM" id="SSF143456">
    <property type="entry name" value="VC0467-like"/>
    <property type="match status" value="1"/>
</dbReference>
<protein>
    <recommendedName>
        <fullName evidence="5">RING-CH-type domain-containing protein</fullName>
    </recommendedName>
</protein>
<dbReference type="InterPro" id="IPR013083">
    <property type="entry name" value="Znf_RING/FYVE/PHD"/>
</dbReference>
<dbReference type="Gene3D" id="3.30.40.10">
    <property type="entry name" value="Zinc/RING finger domain, C3HC4 (zinc finger)"/>
    <property type="match status" value="1"/>
</dbReference>
<keyword evidence="2" id="KW-0863">Zinc-finger</keyword>
<reference evidence="6 7" key="1">
    <citation type="submission" date="2016-11" db="EMBL/GenBank/DDBJ databases">
        <title>The macronuclear genome of Stentor coeruleus: a giant cell with tiny introns.</title>
        <authorList>
            <person name="Slabodnick M."/>
            <person name="Ruby J.G."/>
            <person name="Reiff S.B."/>
            <person name="Swart E.C."/>
            <person name="Gosai S."/>
            <person name="Prabakaran S."/>
            <person name="Witkowska E."/>
            <person name="Larue G.E."/>
            <person name="Fisher S."/>
            <person name="Freeman R.M."/>
            <person name="Gunawardena J."/>
            <person name="Chu W."/>
            <person name="Stover N.A."/>
            <person name="Gregory B.D."/>
            <person name="Nowacki M."/>
            <person name="Derisi J."/>
            <person name="Roy S.W."/>
            <person name="Marshall W.F."/>
            <person name="Sood P."/>
        </authorList>
    </citation>
    <scope>NUCLEOTIDE SEQUENCE [LARGE SCALE GENOMIC DNA]</scope>
    <source>
        <strain evidence="6">WM001</strain>
    </source>
</reference>
<evidence type="ECO:0000256" key="4">
    <source>
        <dbReference type="SAM" id="Phobius"/>
    </source>
</evidence>
<keyword evidence="7" id="KW-1185">Reference proteome</keyword>
<dbReference type="OrthoDB" id="264354at2759"/>
<organism evidence="6 7">
    <name type="scientific">Stentor coeruleus</name>
    <dbReference type="NCBI Taxonomy" id="5963"/>
    <lineage>
        <taxon>Eukaryota</taxon>
        <taxon>Sar</taxon>
        <taxon>Alveolata</taxon>
        <taxon>Ciliophora</taxon>
        <taxon>Postciliodesmatophora</taxon>
        <taxon>Heterotrichea</taxon>
        <taxon>Heterotrichida</taxon>
        <taxon>Stentoridae</taxon>
        <taxon>Stentor</taxon>
    </lineage>
</organism>
<evidence type="ECO:0000256" key="3">
    <source>
        <dbReference type="ARBA" id="ARBA00022833"/>
    </source>
</evidence>
<keyword evidence="4" id="KW-0812">Transmembrane</keyword>
<feature type="domain" description="RING-CH-type" evidence="5">
    <location>
        <begin position="1"/>
        <end position="70"/>
    </location>
</feature>
<dbReference type="Pfam" id="PF02622">
    <property type="entry name" value="DUF179"/>
    <property type="match status" value="1"/>
</dbReference>
<dbReference type="GO" id="GO:0008270">
    <property type="term" value="F:zinc ion binding"/>
    <property type="evidence" value="ECO:0007669"/>
    <property type="project" value="UniProtKB-KW"/>
</dbReference>
<dbReference type="InterPro" id="IPR003774">
    <property type="entry name" value="AlgH-like"/>
</dbReference>
<dbReference type="Gene3D" id="3.40.1740.10">
    <property type="entry name" value="VC0467-like"/>
    <property type="match status" value="1"/>
</dbReference>
<dbReference type="SUPFAM" id="SSF57850">
    <property type="entry name" value="RING/U-box"/>
    <property type="match status" value="1"/>
</dbReference>
<dbReference type="AlphaFoldDB" id="A0A1R2BK42"/>
<keyword evidence="3" id="KW-0862">Zinc</keyword>
<dbReference type="PANTHER" id="PTHR46347:SF1">
    <property type="entry name" value="RING_FYVE_PHD ZINC FINGER SUPERFAMILY PROTEIN"/>
    <property type="match status" value="1"/>
</dbReference>
<feature type="transmembrane region" description="Helical" evidence="4">
    <location>
        <begin position="109"/>
        <end position="131"/>
    </location>
</feature>
<dbReference type="Pfam" id="PF12906">
    <property type="entry name" value="RINGv"/>
    <property type="match status" value="1"/>
</dbReference>